<name>A0A402CSU2_9BACT</name>
<keyword evidence="2" id="KW-1185">Reference proteome</keyword>
<dbReference type="EMBL" id="AP025739">
    <property type="protein sequence ID" value="BDI30958.1"/>
    <property type="molecule type" value="Genomic_DNA"/>
</dbReference>
<dbReference type="Proteomes" id="UP000287394">
    <property type="component" value="Chromosome"/>
</dbReference>
<protein>
    <submittedName>
        <fullName evidence="1">Uncharacterized protein</fullName>
    </submittedName>
</protein>
<reference evidence="1 2" key="1">
    <citation type="journal article" date="2019" name="Int. J. Syst. Evol. Microbiol.">
        <title>Capsulimonas corticalis gen. nov., sp. nov., an aerobic capsulated bacterium, of a novel bacterial order, Capsulimonadales ord. nov., of the class Armatimonadia of the phylum Armatimonadetes.</title>
        <authorList>
            <person name="Li J."/>
            <person name="Kudo C."/>
            <person name="Tonouchi A."/>
        </authorList>
    </citation>
    <scope>NUCLEOTIDE SEQUENCE [LARGE SCALE GENOMIC DNA]</scope>
    <source>
        <strain evidence="1 2">AX-7</strain>
    </source>
</reference>
<proteinExistence type="predicted"/>
<dbReference type="KEGG" id="ccot:CCAX7_30090"/>
<accession>A0A402CSU2</accession>
<sequence length="171" mass="19154">MPKTNSQLITDDSEVWSRVLALYGNKPCWRSRLHSHLPLSMRENPRLLMPLLRKSLACPGAFADALYVSSLCPELTQDIMESLKQPDLRAAVSRDQIVSSLACLFGVTFHPGAFLTKSAGEQARIFARVRSEFARRFSLDFETTFGGERLSFESVNTQNDGPGSQPLRKSY</sequence>
<evidence type="ECO:0000313" key="2">
    <source>
        <dbReference type="Proteomes" id="UP000287394"/>
    </source>
</evidence>
<organism evidence="1 2">
    <name type="scientific">Capsulimonas corticalis</name>
    <dbReference type="NCBI Taxonomy" id="2219043"/>
    <lineage>
        <taxon>Bacteria</taxon>
        <taxon>Bacillati</taxon>
        <taxon>Armatimonadota</taxon>
        <taxon>Armatimonadia</taxon>
        <taxon>Capsulimonadales</taxon>
        <taxon>Capsulimonadaceae</taxon>
        <taxon>Capsulimonas</taxon>
    </lineage>
</organism>
<gene>
    <name evidence="1" type="ORF">CCAX7_30090</name>
</gene>
<evidence type="ECO:0000313" key="1">
    <source>
        <dbReference type="EMBL" id="BDI30958.1"/>
    </source>
</evidence>
<dbReference type="RefSeq" id="WP_119320465.1">
    <property type="nucleotide sequence ID" value="NZ_AP025739.1"/>
</dbReference>
<dbReference type="AlphaFoldDB" id="A0A402CSU2"/>